<evidence type="ECO:0000313" key="1">
    <source>
        <dbReference type="EMBL" id="MEK9512419.1"/>
    </source>
</evidence>
<organism evidence="1 2">
    <name type="scientific">Limnospira fusiformis PMC 851.14</name>
    <dbReference type="NCBI Taxonomy" id="2219512"/>
    <lineage>
        <taxon>Bacteria</taxon>
        <taxon>Bacillati</taxon>
        <taxon>Cyanobacteriota</taxon>
        <taxon>Cyanophyceae</taxon>
        <taxon>Oscillatoriophycideae</taxon>
        <taxon>Oscillatoriales</taxon>
        <taxon>Sirenicapillariaceae</taxon>
        <taxon>Limnospira</taxon>
    </lineage>
</organism>
<comment type="caution">
    <text evidence="1">The sequence shown here is derived from an EMBL/GenBank/DDBJ whole genome shotgun (WGS) entry which is preliminary data.</text>
</comment>
<name>A0ABU9EKE7_LIMFS</name>
<accession>A0ABU9EKE7</accession>
<dbReference type="EMBL" id="JBBWYZ010000010">
    <property type="protein sequence ID" value="MEK9512419.1"/>
    <property type="molecule type" value="Genomic_DNA"/>
</dbReference>
<sequence length="173" mass="19148">MIYATVNRVGICTHFTLTPNNAIAFECISVMVEWGLKFPVPHWETNPVGLGEVGLIYATVNRVGICTYFTLTPNNAIAFECISVMVEWGLKFPVPHWETNPVGLGEVGLIYATVNRVGICTYFTLTPNNAIAFECISVMVQWGLKFPVPHWETNPVGLGEVGFRCASPNLLKR</sequence>
<gene>
    <name evidence="1" type="ORF">AAEJ74_12180</name>
</gene>
<dbReference type="Proteomes" id="UP001387447">
    <property type="component" value="Unassembled WGS sequence"/>
</dbReference>
<protein>
    <submittedName>
        <fullName evidence="1">Uncharacterized protein</fullName>
    </submittedName>
</protein>
<reference evidence="1 2" key="1">
    <citation type="journal article" date="2024" name="Front. Microbiol.">
        <title>Transcriptomic insights into the dominance of two phototrophs throughout the water column of a tropical hypersaline-alkaline crater lake (Dziani Dzaha, Mayotte).</title>
        <authorList>
            <person name="Duperron S."/>
            <person name="Halary S."/>
            <person name="Bouly J.-P."/>
            <person name="Roussel T."/>
            <person name="Hugoni M."/>
            <person name="Bruto M."/>
            <person name="Oger P."/>
            <person name="Duval C."/>
            <person name="Woo A."/>
            <person name="Jezequiel D."/>
            <person name="Ader M."/>
            <person name="Leboulanger C."/>
            <person name="Agogue H."/>
            <person name="Grossi V."/>
            <person name="Trousselier M."/>
            <person name="Bernard C."/>
        </authorList>
    </citation>
    <scope>NUCLEOTIDE SEQUENCE [LARGE SCALE GENOMIC DNA]</scope>
    <source>
        <strain evidence="1 2">PMC 851.14</strain>
    </source>
</reference>
<proteinExistence type="predicted"/>
<evidence type="ECO:0000313" key="2">
    <source>
        <dbReference type="Proteomes" id="UP001387447"/>
    </source>
</evidence>
<dbReference type="RefSeq" id="WP_368663030.1">
    <property type="nucleotide sequence ID" value="NZ_JBBWYZ010000010.1"/>
</dbReference>
<keyword evidence="2" id="KW-1185">Reference proteome</keyword>